<keyword evidence="1" id="KW-0472">Membrane</keyword>
<keyword evidence="1" id="KW-0812">Transmembrane</keyword>
<protein>
    <submittedName>
        <fullName evidence="2">Uncharacterized protein</fullName>
    </submittedName>
</protein>
<gene>
    <name evidence="2" type="ORF">FBT96_07650</name>
</gene>
<evidence type="ECO:0000313" key="2">
    <source>
        <dbReference type="EMBL" id="TKD21778.1"/>
    </source>
</evidence>
<feature type="transmembrane region" description="Helical" evidence="1">
    <location>
        <begin position="7"/>
        <end position="25"/>
    </location>
</feature>
<feature type="transmembrane region" description="Helical" evidence="1">
    <location>
        <begin position="37"/>
        <end position="64"/>
    </location>
</feature>
<keyword evidence="1" id="KW-1133">Transmembrane helix</keyword>
<accession>A0A4V5PPA6</accession>
<evidence type="ECO:0000256" key="1">
    <source>
        <dbReference type="SAM" id="Phobius"/>
    </source>
</evidence>
<name>A0A4V5PPA6_RHOCA</name>
<organism evidence="2 3">
    <name type="scientific">Rhodobacter capsulatus</name>
    <name type="common">Rhodopseudomonas capsulata</name>
    <dbReference type="NCBI Taxonomy" id="1061"/>
    <lineage>
        <taxon>Bacteria</taxon>
        <taxon>Pseudomonadati</taxon>
        <taxon>Pseudomonadota</taxon>
        <taxon>Alphaproteobacteria</taxon>
        <taxon>Rhodobacterales</taxon>
        <taxon>Rhodobacter group</taxon>
        <taxon>Rhodobacter</taxon>
    </lineage>
</organism>
<comment type="caution">
    <text evidence="2">The sequence shown here is derived from an EMBL/GenBank/DDBJ whole genome shotgun (WGS) entry which is preliminary data.</text>
</comment>
<proteinExistence type="predicted"/>
<evidence type="ECO:0000313" key="3">
    <source>
        <dbReference type="Proteomes" id="UP000310597"/>
    </source>
</evidence>
<dbReference type="Proteomes" id="UP000310597">
    <property type="component" value="Unassembled WGS sequence"/>
</dbReference>
<dbReference type="EMBL" id="SWJZ01000025">
    <property type="protein sequence ID" value="TKD21778.1"/>
    <property type="molecule type" value="Genomic_DNA"/>
</dbReference>
<sequence>MKTTSSWFLMLALVASILLLSKYWLVPALDYLNTLQAPLGAGIFVLIAALITAATAIFGATFAFRIQKERERQIKIVEDAKSAYLEFVSSLVDLDMLNYELKINEEKLKAEKARYHLAMSKLMMLGSSEAIDAALDYLVVVQKRLKENEQVRKSAPGKYPTKVRLEDDRISVRKVKIAQHSFVEAARRHIAGGGTMEVSPTVFDRLATIRINELREDNASDGKGAEANQ</sequence>
<dbReference type="AlphaFoldDB" id="A0A4V5PPA6"/>
<reference evidence="2 3" key="1">
    <citation type="submission" date="2019-04" db="EMBL/GenBank/DDBJ databases">
        <title>Draft Whole-Genome sequence of the purple photosynthetic bacterium Rhodobacter capsulatus SP108 with an indigenous class A beta-lactamase.</title>
        <authorList>
            <person name="Robertson S."/>
            <person name="Meyer T.E."/>
            <person name="Kyndt J.A."/>
        </authorList>
    </citation>
    <scope>NUCLEOTIDE SEQUENCE [LARGE SCALE GENOMIC DNA]</scope>
    <source>
        <strain evidence="2 3">SP108</strain>
    </source>
</reference>